<organism evidence="11 12">
    <name type="scientific">Dicentrarchus labrax</name>
    <name type="common">European seabass</name>
    <name type="synonym">Morone labrax</name>
    <dbReference type="NCBI Taxonomy" id="13489"/>
    <lineage>
        <taxon>Eukaryota</taxon>
        <taxon>Metazoa</taxon>
        <taxon>Chordata</taxon>
        <taxon>Craniata</taxon>
        <taxon>Vertebrata</taxon>
        <taxon>Euteleostomi</taxon>
        <taxon>Actinopterygii</taxon>
        <taxon>Neopterygii</taxon>
        <taxon>Teleostei</taxon>
        <taxon>Neoteleostei</taxon>
        <taxon>Acanthomorphata</taxon>
        <taxon>Eupercaria</taxon>
        <taxon>Moronidae</taxon>
        <taxon>Dicentrarchus</taxon>
    </lineage>
</organism>
<dbReference type="GO" id="GO:0045087">
    <property type="term" value="P:innate immune response"/>
    <property type="evidence" value="ECO:0007669"/>
    <property type="project" value="UniProtKB-UniRule"/>
</dbReference>
<reference evidence="11" key="1">
    <citation type="submission" date="2025-08" db="UniProtKB">
        <authorList>
            <consortium name="Ensembl"/>
        </authorList>
    </citation>
    <scope>IDENTIFICATION</scope>
</reference>
<keyword evidence="7" id="KW-0399">Innate immunity</keyword>
<dbReference type="Proteomes" id="UP000694389">
    <property type="component" value="Unassembled WGS sequence"/>
</dbReference>
<dbReference type="InterPro" id="IPR017942">
    <property type="entry name" value="Lipid-bd_serum_glycop_N"/>
</dbReference>
<dbReference type="PANTHER" id="PTHR10504">
    <property type="entry name" value="BACTERICIDAL PERMEABILITY-INCREASING BPI PROTEIN-RELATED"/>
    <property type="match status" value="1"/>
</dbReference>
<evidence type="ECO:0000313" key="11">
    <source>
        <dbReference type="Ensembl" id="ENSDLAP00005037975.1"/>
    </source>
</evidence>
<evidence type="ECO:0000256" key="1">
    <source>
        <dbReference type="ARBA" id="ARBA00004613"/>
    </source>
</evidence>
<comment type="subunit">
    <text evidence="7">Monomer. Homodimer; disulfide-linked.</text>
</comment>
<dbReference type="GO" id="GO:0050829">
    <property type="term" value="P:defense response to Gram-negative bacterium"/>
    <property type="evidence" value="ECO:0007669"/>
    <property type="project" value="UniProtKB-UniRule"/>
</dbReference>
<dbReference type="Pfam" id="PF02886">
    <property type="entry name" value="LBP_BPI_CETP_C"/>
    <property type="match status" value="1"/>
</dbReference>
<reference evidence="11" key="2">
    <citation type="submission" date="2025-09" db="UniProtKB">
        <authorList>
            <consortium name="Ensembl"/>
        </authorList>
    </citation>
    <scope>IDENTIFICATION</scope>
</reference>
<dbReference type="SUPFAM" id="SSF55394">
    <property type="entry name" value="Bactericidal permeability-increasing protein, BPI"/>
    <property type="match status" value="2"/>
</dbReference>
<keyword evidence="4 6" id="KW-1015">Disulfide bond</keyword>
<dbReference type="InterPro" id="IPR032942">
    <property type="entry name" value="BPI/LBP/Plunc"/>
</dbReference>
<comment type="function">
    <text evidence="7">The cytotoxic action of BPI is limited to many species of Gram-negative bacteria; this specificity may be explained by a strong affinity of the very basic N-terminal half for the negatively charged lipopolysaccharides that are unique to the Gram-negative bacterial outer envelope.</text>
</comment>
<accession>A0A8C4H7C2</accession>
<keyword evidence="12" id="KW-1185">Reference proteome</keyword>
<proteinExistence type="inferred from homology"/>
<gene>
    <name evidence="11" type="primary">bpifcl</name>
</gene>
<dbReference type="Gene3D" id="3.15.20.10">
    <property type="entry name" value="Bactericidal permeability-increasing protein, domain 2"/>
    <property type="match status" value="1"/>
</dbReference>
<dbReference type="RefSeq" id="XP_051280755.1">
    <property type="nucleotide sequence ID" value="XM_051424795.1"/>
</dbReference>
<dbReference type="InterPro" id="IPR001124">
    <property type="entry name" value="Lipid-bd_serum_glycop_C"/>
</dbReference>
<dbReference type="PIRSF" id="PIRSF002417">
    <property type="entry name" value="Lipid_binding_protein"/>
    <property type="match status" value="1"/>
</dbReference>
<keyword evidence="7" id="KW-0929">Antimicrobial</keyword>
<dbReference type="GO" id="GO:0005615">
    <property type="term" value="C:extracellular space"/>
    <property type="evidence" value="ECO:0007669"/>
    <property type="project" value="UniProtKB-UniRule"/>
</dbReference>
<evidence type="ECO:0000256" key="3">
    <source>
        <dbReference type="ARBA" id="ARBA00022525"/>
    </source>
</evidence>
<dbReference type="GO" id="GO:0008289">
    <property type="term" value="F:lipid binding"/>
    <property type="evidence" value="ECO:0007669"/>
    <property type="project" value="InterPro"/>
</dbReference>
<sequence>MFPSVIVVLLLISLTCGENPAVQVILTNKGLQYGKNVGAGWIQDKLELITLPDISGGVDIVIGTIYYTLTGITITKCDFPEPSVEFYEDTTGFKTSIAGLSVALTGGWRTNFGAIHDRGSFDMAIFNVDVTSVVELGKDPDGHLSITSVSCDAQVGDVDIEFHGGASWIFQPFVKHFKGRISGEIEERICPNVRESIVNLEYHLQAANVSFDVNEDITFDLPLTGLPVIDASSLNLGLKGEFYSTKTHEEPPFEAQSFTMPEQPGYMLSMGLSEFTLNSASYGYFSAGLLQTSINDSMIPPGSPMHLNTSSMGRFIPQLPKMFPGLLMNLLVYAREAPLFSFHPGAVKLDFQGAVKAFAIQPNGTQTPLFKLNVDSTFSGKVWIADDTLKGSMGMNNFTLTLAASEVGTFKTDAMESFAKMLSPVVMAAVNKKLGIGVALPRMKQAQLINTVLKIEEGFIAISSDAQVLPTDRGFN</sequence>
<dbReference type="InterPro" id="IPR030675">
    <property type="entry name" value="BPI/LBP"/>
</dbReference>
<feature type="disulfide bond" evidence="6">
    <location>
        <begin position="151"/>
        <end position="190"/>
    </location>
</feature>
<dbReference type="FunFam" id="3.15.10.10:FF:000001">
    <property type="entry name" value="phospholipid transfer protein-like"/>
    <property type="match status" value="1"/>
</dbReference>
<comment type="subcellular location">
    <subcellularLocation>
        <location evidence="1 7">Secreted</location>
    </subcellularLocation>
</comment>
<dbReference type="InterPro" id="IPR017943">
    <property type="entry name" value="Bactericidal_perm-incr_a/b_dom"/>
</dbReference>
<feature type="chain" id="PRO_5034545154" description="Bactericidal permeability-increasing protein" evidence="8">
    <location>
        <begin position="18"/>
        <end position="476"/>
    </location>
</feature>
<dbReference type="AlphaFoldDB" id="A0A8C4H7C2"/>
<protein>
    <recommendedName>
        <fullName evidence="7">Bactericidal permeability-increasing protein</fullName>
        <shortName evidence="7">BPI</shortName>
    </recommendedName>
</protein>
<evidence type="ECO:0000313" key="12">
    <source>
        <dbReference type="Proteomes" id="UP000694389"/>
    </source>
</evidence>
<dbReference type="SMART" id="SM00328">
    <property type="entry name" value="BPI1"/>
    <property type="match status" value="1"/>
</dbReference>
<keyword evidence="7" id="KW-0391">Immunity</keyword>
<keyword evidence="3 7" id="KW-0964">Secreted</keyword>
<keyword evidence="7 8" id="KW-0732">Signal</keyword>
<evidence type="ECO:0000256" key="5">
    <source>
        <dbReference type="ARBA" id="ARBA00023180"/>
    </source>
</evidence>
<comment type="similarity">
    <text evidence="2">Belongs to the BPI/LBP/Plunc superfamily. BPI/LBP family.</text>
</comment>
<evidence type="ECO:0000256" key="6">
    <source>
        <dbReference type="PIRSR" id="PIRSR002417-50"/>
    </source>
</evidence>
<dbReference type="FunFam" id="3.15.20.10:FF:000001">
    <property type="entry name" value="Phospholipid transfer protein"/>
    <property type="match status" value="1"/>
</dbReference>
<dbReference type="CTD" id="100003132"/>
<evidence type="ECO:0000259" key="10">
    <source>
        <dbReference type="SMART" id="SM00329"/>
    </source>
</evidence>
<dbReference type="GeneTree" id="ENSGT01150000286994"/>
<dbReference type="Pfam" id="PF01273">
    <property type="entry name" value="LBP_BPI_CETP"/>
    <property type="match status" value="1"/>
</dbReference>
<evidence type="ECO:0000259" key="9">
    <source>
        <dbReference type="SMART" id="SM00328"/>
    </source>
</evidence>
<dbReference type="GeneID" id="127377140"/>
<dbReference type="OrthoDB" id="9938407at2759"/>
<evidence type="ECO:0000256" key="4">
    <source>
        <dbReference type="ARBA" id="ARBA00023157"/>
    </source>
</evidence>
<evidence type="ECO:0000256" key="7">
    <source>
        <dbReference type="RuleBase" id="RU369039"/>
    </source>
</evidence>
<dbReference type="PANTHER" id="PTHR10504:SF132">
    <property type="entry name" value="BACTERICIDAL PERMEABILITY-INCREASING PROTEIN"/>
    <property type="match status" value="1"/>
</dbReference>
<dbReference type="Gene3D" id="3.15.10.10">
    <property type="entry name" value="Bactericidal permeability-increasing protein, domain 1"/>
    <property type="match status" value="1"/>
</dbReference>
<evidence type="ECO:0000256" key="8">
    <source>
        <dbReference type="SAM" id="SignalP"/>
    </source>
</evidence>
<comment type="domain">
    <text evidence="7">The N-terminal region may be exposed to the interior of the granule, whereas the C-terminal portion may be embedded in the membrane. During phagocytosis and degranulation, proteases may be released and activated and cleave BPI at the junction of the N- and C-terminal portions of the molecule, providing controlled release of the N-terminal antibacterial fragment when bacteria are ingested.</text>
</comment>
<dbReference type="SMART" id="SM00329">
    <property type="entry name" value="BPI2"/>
    <property type="match status" value="1"/>
</dbReference>
<feature type="domain" description="Lipid-binding serum glycoprotein N-terminal" evidence="9">
    <location>
        <begin position="26"/>
        <end position="247"/>
    </location>
</feature>
<dbReference type="OMA" id="GKMWIAD"/>
<feature type="signal peptide" evidence="8">
    <location>
        <begin position="1"/>
        <end position="17"/>
    </location>
</feature>
<evidence type="ECO:0000256" key="2">
    <source>
        <dbReference type="ARBA" id="ARBA00007292"/>
    </source>
</evidence>
<keyword evidence="7" id="KW-0044">Antibiotic</keyword>
<dbReference type="Ensembl" id="ENSDLAT00005040538.2">
    <property type="protein sequence ID" value="ENSDLAP00005037975.1"/>
    <property type="gene ID" value="ENSDLAG00005016879.2"/>
</dbReference>
<comment type="domain">
    <text evidence="7">The N- and C-terminal barrels adopt an identical fold despite having only 13% of conserved residues.</text>
</comment>
<feature type="domain" description="Lipid-binding serum glycoprotein C-terminal" evidence="10">
    <location>
        <begin position="262"/>
        <end position="464"/>
    </location>
</feature>
<keyword evidence="5 7" id="KW-0325">Glycoprotein</keyword>
<name>A0A8C4H7C2_DICLA</name>